<evidence type="ECO:0000313" key="1">
    <source>
        <dbReference type="EMBL" id="KAF6403589.1"/>
    </source>
</evidence>
<dbReference type="Proteomes" id="UP000550707">
    <property type="component" value="Unassembled WGS sequence"/>
</dbReference>
<protein>
    <submittedName>
        <fullName evidence="1">Uncharacterized protein</fullName>
    </submittedName>
</protein>
<keyword evidence="2" id="KW-1185">Reference proteome</keyword>
<name>A0A7J8BYB8_MOLMO</name>
<gene>
    <name evidence="1" type="ORF">HJG59_010007</name>
</gene>
<sequence>MLFQGPLGSPAPLLSFLSISTSRPRSDQARCLSCSQRHNLSASTISKCPRQTYSHKPDLARMSQRLLLARRWICWRGRGLQWEGPRHKQLREPHALLPSRWRGRRLRAHFILSIPTDTHQTFRVAPLCPLRSVCRASSPQWPPASVSVLEI</sequence>
<evidence type="ECO:0000313" key="2">
    <source>
        <dbReference type="Proteomes" id="UP000550707"/>
    </source>
</evidence>
<dbReference type="AlphaFoldDB" id="A0A7J8BYB8"/>
<proteinExistence type="predicted"/>
<accession>A0A7J8BYB8</accession>
<organism evidence="1 2">
    <name type="scientific">Molossus molossus</name>
    <name type="common">Pallas' mastiff bat</name>
    <name type="synonym">Vespertilio molossus</name>
    <dbReference type="NCBI Taxonomy" id="27622"/>
    <lineage>
        <taxon>Eukaryota</taxon>
        <taxon>Metazoa</taxon>
        <taxon>Chordata</taxon>
        <taxon>Craniata</taxon>
        <taxon>Vertebrata</taxon>
        <taxon>Euteleostomi</taxon>
        <taxon>Mammalia</taxon>
        <taxon>Eutheria</taxon>
        <taxon>Laurasiatheria</taxon>
        <taxon>Chiroptera</taxon>
        <taxon>Yangochiroptera</taxon>
        <taxon>Molossidae</taxon>
        <taxon>Molossus</taxon>
    </lineage>
</organism>
<dbReference type="EMBL" id="JACASF010000022">
    <property type="protein sequence ID" value="KAF6403589.1"/>
    <property type="molecule type" value="Genomic_DNA"/>
</dbReference>
<dbReference type="InParanoid" id="A0A7J8BYB8"/>
<reference evidence="1 2" key="1">
    <citation type="journal article" date="2020" name="Nature">
        <title>Six reference-quality genomes reveal evolution of bat adaptations.</title>
        <authorList>
            <person name="Jebb D."/>
            <person name="Huang Z."/>
            <person name="Pippel M."/>
            <person name="Hughes G.M."/>
            <person name="Lavrichenko K."/>
            <person name="Devanna P."/>
            <person name="Winkler S."/>
            <person name="Jermiin L.S."/>
            <person name="Skirmuntt E.C."/>
            <person name="Katzourakis A."/>
            <person name="Burkitt-Gray L."/>
            <person name="Ray D.A."/>
            <person name="Sullivan K.A.M."/>
            <person name="Roscito J.G."/>
            <person name="Kirilenko B.M."/>
            <person name="Davalos L.M."/>
            <person name="Corthals A.P."/>
            <person name="Power M.L."/>
            <person name="Jones G."/>
            <person name="Ransome R.D."/>
            <person name="Dechmann D.K.N."/>
            <person name="Locatelli A.G."/>
            <person name="Puechmaille S.J."/>
            <person name="Fedrigo O."/>
            <person name="Jarvis E.D."/>
            <person name="Hiller M."/>
            <person name="Vernes S.C."/>
            <person name="Myers E.W."/>
            <person name="Teeling E.C."/>
        </authorList>
    </citation>
    <scope>NUCLEOTIDE SEQUENCE [LARGE SCALE GENOMIC DNA]</scope>
    <source>
        <strain evidence="1">MMolMol1</strain>
        <tissue evidence="1">Muscle</tissue>
    </source>
</reference>
<comment type="caution">
    <text evidence="1">The sequence shown here is derived from an EMBL/GenBank/DDBJ whole genome shotgun (WGS) entry which is preliminary data.</text>
</comment>